<evidence type="ECO:0000256" key="1">
    <source>
        <dbReference type="ARBA" id="ARBA00009477"/>
    </source>
</evidence>
<dbReference type="InterPro" id="IPR006143">
    <property type="entry name" value="RND_pump_MFP"/>
</dbReference>
<dbReference type="Gene3D" id="2.40.420.20">
    <property type="match status" value="1"/>
</dbReference>
<proteinExistence type="inferred from homology"/>
<gene>
    <name evidence="3" type="ORF">ACFOKA_12885</name>
</gene>
<comment type="similarity">
    <text evidence="1">Belongs to the membrane fusion protein (MFP) (TC 8.A.1) family.</text>
</comment>
<dbReference type="Gene3D" id="2.40.30.170">
    <property type="match status" value="1"/>
</dbReference>
<dbReference type="Proteomes" id="UP001595444">
    <property type="component" value="Unassembled WGS sequence"/>
</dbReference>
<dbReference type="Gene3D" id="2.40.50.100">
    <property type="match status" value="1"/>
</dbReference>
<dbReference type="EMBL" id="JBHRSL010000010">
    <property type="protein sequence ID" value="MFC3052803.1"/>
    <property type="molecule type" value="Genomic_DNA"/>
</dbReference>
<organism evidence="3 4">
    <name type="scientific">Kordiimonas pumila</name>
    <dbReference type="NCBI Taxonomy" id="2161677"/>
    <lineage>
        <taxon>Bacteria</taxon>
        <taxon>Pseudomonadati</taxon>
        <taxon>Pseudomonadota</taxon>
        <taxon>Alphaproteobacteria</taxon>
        <taxon>Kordiimonadales</taxon>
        <taxon>Kordiimonadaceae</taxon>
        <taxon>Kordiimonas</taxon>
    </lineage>
</organism>
<dbReference type="NCBIfam" id="TIGR01730">
    <property type="entry name" value="RND_mfp"/>
    <property type="match status" value="1"/>
</dbReference>
<evidence type="ECO:0000256" key="2">
    <source>
        <dbReference type="SAM" id="SignalP"/>
    </source>
</evidence>
<protein>
    <submittedName>
        <fullName evidence="3">Efflux RND transporter periplasmic adaptor subunit</fullName>
    </submittedName>
</protein>
<dbReference type="SUPFAM" id="SSF111369">
    <property type="entry name" value="HlyD-like secretion proteins"/>
    <property type="match status" value="1"/>
</dbReference>
<name>A0ABV7D6G3_9PROT</name>
<accession>A0ABV7D6G3</accession>
<keyword evidence="2" id="KW-0732">Signal</keyword>
<evidence type="ECO:0000313" key="4">
    <source>
        <dbReference type="Proteomes" id="UP001595444"/>
    </source>
</evidence>
<feature type="signal peptide" evidence="2">
    <location>
        <begin position="1"/>
        <end position="23"/>
    </location>
</feature>
<dbReference type="Gene3D" id="1.10.287.470">
    <property type="entry name" value="Helix hairpin bin"/>
    <property type="match status" value="1"/>
</dbReference>
<dbReference type="RefSeq" id="WP_228073593.1">
    <property type="nucleotide sequence ID" value="NZ_CP061205.1"/>
</dbReference>
<evidence type="ECO:0000313" key="3">
    <source>
        <dbReference type="EMBL" id="MFC3052803.1"/>
    </source>
</evidence>
<dbReference type="PANTHER" id="PTHR30469:SF12">
    <property type="entry name" value="MULTIDRUG RESISTANCE PROTEIN MDTA"/>
    <property type="match status" value="1"/>
</dbReference>
<keyword evidence="4" id="KW-1185">Reference proteome</keyword>
<comment type="caution">
    <text evidence="3">The sequence shown here is derived from an EMBL/GenBank/DDBJ whole genome shotgun (WGS) entry which is preliminary data.</text>
</comment>
<feature type="chain" id="PRO_5046476934" evidence="2">
    <location>
        <begin position="24"/>
        <end position="395"/>
    </location>
</feature>
<dbReference type="PANTHER" id="PTHR30469">
    <property type="entry name" value="MULTIDRUG RESISTANCE PROTEIN MDTA"/>
    <property type="match status" value="1"/>
</dbReference>
<reference evidence="4" key="1">
    <citation type="journal article" date="2019" name="Int. J. Syst. Evol. Microbiol.">
        <title>The Global Catalogue of Microorganisms (GCM) 10K type strain sequencing project: providing services to taxonomists for standard genome sequencing and annotation.</title>
        <authorList>
            <consortium name="The Broad Institute Genomics Platform"/>
            <consortium name="The Broad Institute Genome Sequencing Center for Infectious Disease"/>
            <person name="Wu L."/>
            <person name="Ma J."/>
        </authorList>
    </citation>
    <scope>NUCLEOTIDE SEQUENCE [LARGE SCALE GENOMIC DNA]</scope>
    <source>
        <strain evidence="4">KCTC 62164</strain>
    </source>
</reference>
<sequence length="395" mass="42410">MSKIVKFVVPAVVLLASIGSVIALDAAKSPPEKTEIEERPTSLYVDTVKTEDVRLTVTTQGEVKAKTEIALMPQVSGRIVSISESFAEGAGFGSNATLIKIDDADYNLALATAEARVAQTAVVLEKEMADARIKRKQWDEWVKDGQPTPLALNAPQVAEAQAQKRAAEADLETAKLNLSRTNVSVPFHGKVLERSVGLGQIVTPSTELGRVFATDVVEVRLPLTDTQLAEIDLPIGFVSNGTNAPEVTFSSTVHNKSYSWVGHIVRVNAAIDRQTRLIYAVAEVQDPYGQAADMGKPLAVGMFVKATIKSAIPTKTMVMPRLALRGDDRIYVVKDNKLEIRTVDVISTSDDNVYVSSGVAEGEMVVTSAVRAAYSGMPVSTITRAAGNTLSDTDR</sequence>